<dbReference type="GO" id="GO:0010875">
    <property type="term" value="P:positive regulation of cholesterol efflux"/>
    <property type="evidence" value="ECO:0007669"/>
    <property type="project" value="Ensembl"/>
</dbReference>
<dbReference type="PANTHER" id="PTHR10504">
    <property type="entry name" value="BACTERICIDAL PERMEABILITY-INCREASING BPI PROTEIN-RELATED"/>
    <property type="match status" value="1"/>
</dbReference>
<dbReference type="Gene3D" id="3.15.10.10">
    <property type="entry name" value="Bactericidal permeability-increasing protein, domain 1"/>
    <property type="match status" value="1"/>
</dbReference>
<dbReference type="GO" id="GO:0140338">
    <property type="term" value="F:sphingomyelin transfer activity"/>
    <property type="evidence" value="ECO:0007669"/>
    <property type="project" value="Ensembl"/>
</dbReference>
<dbReference type="PANTHER" id="PTHR10504:SF16">
    <property type="entry name" value="PHOSPHOLIPID TRANSFER PROTEIN"/>
    <property type="match status" value="1"/>
</dbReference>
<reference evidence="10 11" key="1">
    <citation type="journal article" date="2011" name="Proc. Natl. Acad. Sci. U.S.A.">
        <title>Genetic diversity and population structure of the endangered marsupial Sarcophilus harrisii (Tasmanian devil).</title>
        <authorList>
            <person name="Miller W."/>
            <person name="Hayes V.M."/>
            <person name="Ratan A."/>
            <person name="Petersen D.C."/>
            <person name="Wittekindt N.E."/>
            <person name="Miller J."/>
            <person name="Walenz B."/>
            <person name="Knight J."/>
            <person name="Qi J."/>
            <person name="Zhao F."/>
            <person name="Wang Q."/>
            <person name="Bedoya-Reina O.C."/>
            <person name="Katiyar N."/>
            <person name="Tomsho L.P."/>
            <person name="Kasson L.M."/>
            <person name="Hardie R.A."/>
            <person name="Woodbridge P."/>
            <person name="Tindall E.A."/>
            <person name="Bertelsen M.F."/>
            <person name="Dixon D."/>
            <person name="Pyecroft S."/>
            <person name="Helgen K.M."/>
            <person name="Lesk A.M."/>
            <person name="Pringle T.H."/>
            <person name="Patterson N."/>
            <person name="Zhang Y."/>
            <person name="Kreiss A."/>
            <person name="Woods G.M."/>
            <person name="Jones M.E."/>
            <person name="Schuster S.C."/>
        </authorList>
    </citation>
    <scope>NUCLEOTIDE SEQUENCE [LARGE SCALE GENOMIC DNA]</scope>
</reference>
<dbReference type="GO" id="GO:0120019">
    <property type="term" value="F:phosphatidylcholine transfer activity"/>
    <property type="evidence" value="ECO:0007669"/>
    <property type="project" value="Ensembl"/>
</dbReference>
<dbReference type="GO" id="GO:0034364">
    <property type="term" value="C:high-density lipoprotein particle"/>
    <property type="evidence" value="ECO:0007669"/>
    <property type="project" value="Ensembl"/>
</dbReference>
<dbReference type="GO" id="GO:0097001">
    <property type="term" value="F:ceramide binding"/>
    <property type="evidence" value="ECO:0007669"/>
    <property type="project" value="Ensembl"/>
</dbReference>
<dbReference type="SMART" id="SM00328">
    <property type="entry name" value="BPI1"/>
    <property type="match status" value="1"/>
</dbReference>
<dbReference type="GO" id="GO:0034189">
    <property type="term" value="F:very-low-density lipoprotein particle binding"/>
    <property type="evidence" value="ECO:0007669"/>
    <property type="project" value="Ensembl"/>
</dbReference>
<dbReference type="GO" id="GO:0008526">
    <property type="term" value="F:phosphatidylinositol transfer activity"/>
    <property type="evidence" value="ECO:0007669"/>
    <property type="project" value="Ensembl"/>
</dbReference>
<keyword evidence="5" id="KW-0325">Glycoprotein</keyword>
<dbReference type="Pfam" id="PF02886">
    <property type="entry name" value="LBP_BPI_CETP_C"/>
    <property type="match status" value="1"/>
</dbReference>
<reference evidence="10" key="3">
    <citation type="submission" date="2025-09" db="UniProtKB">
        <authorList>
            <consortium name="Ensembl"/>
        </authorList>
    </citation>
    <scope>IDENTIFICATION</scope>
</reference>
<keyword evidence="3" id="KW-0964">Secreted</keyword>
<dbReference type="AlphaFoldDB" id="A0A7N4NLX8"/>
<dbReference type="InterPro" id="IPR017943">
    <property type="entry name" value="Bactericidal_perm-incr_a/b_dom"/>
</dbReference>
<proteinExistence type="inferred from homology"/>
<feature type="compositionally biased region" description="Polar residues" evidence="7">
    <location>
        <begin position="507"/>
        <end position="519"/>
    </location>
</feature>
<dbReference type="FunFam" id="3.15.20.10:FF:000001">
    <property type="entry name" value="Phospholipid transfer protein"/>
    <property type="match status" value="1"/>
</dbReference>
<dbReference type="GeneTree" id="ENSGT01100000263546"/>
<evidence type="ECO:0000256" key="7">
    <source>
        <dbReference type="SAM" id="MobiDB-lite"/>
    </source>
</evidence>
<evidence type="ECO:0000256" key="6">
    <source>
        <dbReference type="PIRSR" id="PIRSR002417-50"/>
    </source>
</evidence>
<dbReference type="GO" id="GO:0035627">
    <property type="term" value="P:ceramide transport"/>
    <property type="evidence" value="ECO:0007669"/>
    <property type="project" value="Ensembl"/>
</dbReference>
<dbReference type="GO" id="GO:0008429">
    <property type="term" value="F:phosphatidylethanolamine binding"/>
    <property type="evidence" value="ECO:0007669"/>
    <property type="project" value="Ensembl"/>
</dbReference>
<organism evidence="10 11">
    <name type="scientific">Sarcophilus harrisii</name>
    <name type="common">Tasmanian devil</name>
    <name type="synonym">Sarcophilus laniarius</name>
    <dbReference type="NCBI Taxonomy" id="9305"/>
    <lineage>
        <taxon>Eukaryota</taxon>
        <taxon>Metazoa</taxon>
        <taxon>Chordata</taxon>
        <taxon>Craniata</taxon>
        <taxon>Vertebrata</taxon>
        <taxon>Euteleostomi</taxon>
        <taxon>Mammalia</taxon>
        <taxon>Metatheria</taxon>
        <taxon>Dasyuromorphia</taxon>
        <taxon>Dasyuridae</taxon>
        <taxon>Sarcophilus</taxon>
    </lineage>
</organism>
<feature type="domain" description="Lipid-binding serum glycoprotein N-terminal" evidence="8">
    <location>
        <begin position="49"/>
        <end position="267"/>
    </location>
</feature>
<name>A0A7N4NLX8_SARHA</name>
<dbReference type="GO" id="GO:0019992">
    <property type="term" value="F:diacylglycerol binding"/>
    <property type="evidence" value="ECO:0007669"/>
    <property type="project" value="Ensembl"/>
</dbReference>
<evidence type="ECO:0000256" key="2">
    <source>
        <dbReference type="ARBA" id="ARBA00007292"/>
    </source>
</evidence>
<dbReference type="InterPro" id="IPR001124">
    <property type="entry name" value="Lipid-bd_serum_glycop_C"/>
</dbReference>
<evidence type="ECO:0000313" key="11">
    <source>
        <dbReference type="Proteomes" id="UP000007648"/>
    </source>
</evidence>
<dbReference type="Ensembl" id="ENSSHAT00000026108.1">
    <property type="protein sequence ID" value="ENSSHAP00000025059.1"/>
    <property type="gene ID" value="ENSSHAG00000022646.1"/>
</dbReference>
<protein>
    <submittedName>
        <fullName evidence="10">Phospholipid transfer protein</fullName>
    </submittedName>
</protein>
<dbReference type="GO" id="GO:0030169">
    <property type="term" value="F:low-density lipoprotein particle binding"/>
    <property type="evidence" value="ECO:0007669"/>
    <property type="project" value="Ensembl"/>
</dbReference>
<accession>A0A7N4NLX8</accession>
<dbReference type="GO" id="GO:0140337">
    <property type="term" value="F:diacylglyceride transfer activity"/>
    <property type="evidence" value="ECO:0007669"/>
    <property type="project" value="Ensembl"/>
</dbReference>
<dbReference type="GO" id="GO:1901611">
    <property type="term" value="F:phosphatidylglycerol binding"/>
    <property type="evidence" value="ECO:0007669"/>
    <property type="project" value="Ensembl"/>
</dbReference>
<evidence type="ECO:0000256" key="4">
    <source>
        <dbReference type="ARBA" id="ARBA00023157"/>
    </source>
</evidence>
<evidence type="ECO:0000256" key="1">
    <source>
        <dbReference type="ARBA" id="ARBA00004613"/>
    </source>
</evidence>
<dbReference type="InterPro" id="IPR030675">
    <property type="entry name" value="BPI/LBP"/>
</dbReference>
<dbReference type="GO" id="GO:0120020">
    <property type="term" value="F:cholesterol transfer activity"/>
    <property type="evidence" value="ECO:0007669"/>
    <property type="project" value="Ensembl"/>
</dbReference>
<sequence>MRDSLFRKKPWGHLSFPSHRKSLCFVKVGGGIEGSGKRRENPGWKLLPVLRKGLTVSVKQEGLKFLEQELETITIPDLRGSEGPFSYNISEVKVNKLQLVQSELYFKPNHDLILYISNASISLHFRRELLYWFLYDGGYVDASAEGVSIHTALQLARDSGGRMKVSNVSCGASVSKMHAAFGGTFKKIYEFLSTFIISGMGFLLDQQICPVLYHAGLVLLNSLLDTVPVRSAVDQHVGIDYSLLNDPVTSASNLDMDFRGAFFPLSEANISLPNQAVEPQLQENERMVYVAFSEFFFDSAMDSYFRAGVLRLELVGDKVPKDLDMVLRATFFGSIILLSPAVIDAPLKLELQVLAPPRCTIKPSGTTISVTAGLVIALAPPDLPQVQLSSMTMDARLSAKMALRGKVLQAQMDLRRFRIYSNQSALESLALIPLQAPLKTLLQIAVMPLLNERTKRGVQIPLPEGIDFVKEVVTNQAGFLTIGADLHFSKGLREVIEKNRPTGDHGPTSSPPQSVAPTS</sequence>
<dbReference type="GO" id="GO:1990050">
    <property type="term" value="F:phosphatidic acid transfer activity"/>
    <property type="evidence" value="ECO:0007669"/>
    <property type="project" value="Ensembl"/>
</dbReference>
<dbReference type="GO" id="GO:0030317">
    <property type="term" value="P:flagellated sperm motility"/>
    <property type="evidence" value="ECO:0007669"/>
    <property type="project" value="Ensembl"/>
</dbReference>
<dbReference type="Pfam" id="PF01273">
    <property type="entry name" value="LBP_BPI_CETP"/>
    <property type="match status" value="1"/>
</dbReference>
<dbReference type="CDD" id="cd00025">
    <property type="entry name" value="BPI1"/>
    <property type="match status" value="1"/>
</dbReference>
<dbReference type="FunCoup" id="A0A7N4NLX8">
    <property type="interactions" value="295"/>
</dbReference>
<dbReference type="InParanoid" id="A0A7N4NLX8"/>
<dbReference type="GO" id="GO:0031210">
    <property type="term" value="F:phosphatidylcholine binding"/>
    <property type="evidence" value="ECO:0007669"/>
    <property type="project" value="Ensembl"/>
</dbReference>
<keyword evidence="11" id="KW-1185">Reference proteome</keyword>
<feature type="disulfide bond" evidence="6">
    <location>
        <begin position="170"/>
        <end position="209"/>
    </location>
</feature>
<gene>
    <name evidence="10" type="primary">PLTP</name>
</gene>
<evidence type="ECO:0000256" key="3">
    <source>
        <dbReference type="ARBA" id="ARBA00022525"/>
    </source>
</evidence>
<dbReference type="InterPro" id="IPR032942">
    <property type="entry name" value="BPI/LBP/Plunc"/>
</dbReference>
<dbReference type="Gene3D" id="3.15.20.10">
    <property type="entry name" value="Bactericidal permeability-increasing protein, domain 2"/>
    <property type="match status" value="1"/>
</dbReference>
<dbReference type="CDD" id="cd00026">
    <property type="entry name" value="BPI2"/>
    <property type="match status" value="1"/>
</dbReference>
<dbReference type="GO" id="GO:0005634">
    <property type="term" value="C:nucleus"/>
    <property type="evidence" value="ECO:0007669"/>
    <property type="project" value="Ensembl"/>
</dbReference>
<dbReference type="GO" id="GO:0008035">
    <property type="term" value="F:high-density lipoprotein particle binding"/>
    <property type="evidence" value="ECO:0007669"/>
    <property type="project" value="Ensembl"/>
</dbReference>
<evidence type="ECO:0000313" key="10">
    <source>
        <dbReference type="Ensembl" id="ENSSHAP00000025059.1"/>
    </source>
</evidence>
<dbReference type="GO" id="GO:0034375">
    <property type="term" value="P:high-density lipoprotein particle remodeling"/>
    <property type="evidence" value="ECO:0007669"/>
    <property type="project" value="Ensembl"/>
</dbReference>
<comment type="subcellular location">
    <subcellularLocation>
        <location evidence="1">Secreted</location>
    </subcellularLocation>
</comment>
<reference evidence="10" key="2">
    <citation type="submission" date="2025-08" db="UniProtKB">
        <authorList>
            <consortium name="Ensembl"/>
        </authorList>
    </citation>
    <scope>IDENTIFICATION</scope>
</reference>
<dbReference type="FunFam" id="3.15.10.10:FF:000001">
    <property type="entry name" value="phospholipid transfer protein-like"/>
    <property type="match status" value="1"/>
</dbReference>
<evidence type="ECO:0000259" key="8">
    <source>
        <dbReference type="SMART" id="SM00328"/>
    </source>
</evidence>
<dbReference type="SMART" id="SM00329">
    <property type="entry name" value="BPI2"/>
    <property type="match status" value="1"/>
</dbReference>
<comment type="similarity">
    <text evidence="2">Belongs to the BPI/LBP/Plunc superfamily. BPI/LBP family.</text>
</comment>
<feature type="domain" description="Lipid-binding serum glycoprotein C-terminal" evidence="9">
    <location>
        <begin position="282"/>
        <end position="484"/>
    </location>
</feature>
<dbReference type="GO" id="GO:0070300">
    <property type="term" value="F:phosphatidic acid binding"/>
    <property type="evidence" value="ECO:0007669"/>
    <property type="project" value="Ensembl"/>
</dbReference>
<dbReference type="InterPro" id="IPR017942">
    <property type="entry name" value="Lipid-bd_serum_glycop_N"/>
</dbReference>
<feature type="region of interest" description="Disordered" evidence="7">
    <location>
        <begin position="498"/>
        <end position="519"/>
    </location>
</feature>
<dbReference type="PIRSF" id="PIRSF002417">
    <property type="entry name" value="Lipid_binding_protein"/>
    <property type="match status" value="1"/>
</dbReference>
<dbReference type="GO" id="GO:0140340">
    <property type="term" value="F:cerebroside transfer activity"/>
    <property type="evidence" value="ECO:0007669"/>
    <property type="project" value="Ensembl"/>
</dbReference>
<dbReference type="SUPFAM" id="SSF55394">
    <property type="entry name" value="Bactericidal permeability-increasing protein, BPI"/>
    <property type="match status" value="2"/>
</dbReference>
<keyword evidence="4 6" id="KW-1015">Disulfide bond</keyword>
<dbReference type="Proteomes" id="UP000007648">
    <property type="component" value="Unassembled WGS sequence"/>
</dbReference>
<dbReference type="GO" id="GO:0140339">
    <property type="term" value="F:phosphatidylglycerol transfer activity"/>
    <property type="evidence" value="ECO:0007669"/>
    <property type="project" value="Ensembl"/>
</dbReference>
<dbReference type="GO" id="GO:1904121">
    <property type="term" value="F:phosphatidylethanolamine transfer activity"/>
    <property type="evidence" value="ECO:0007669"/>
    <property type="project" value="Ensembl"/>
</dbReference>
<dbReference type="GO" id="GO:0010189">
    <property type="term" value="P:vitamin E biosynthetic process"/>
    <property type="evidence" value="ECO:0007669"/>
    <property type="project" value="Ensembl"/>
</dbReference>
<evidence type="ECO:0000259" key="9">
    <source>
        <dbReference type="SMART" id="SM00329"/>
    </source>
</evidence>
<evidence type="ECO:0000256" key="5">
    <source>
        <dbReference type="ARBA" id="ARBA00023180"/>
    </source>
</evidence>